<dbReference type="EMBL" id="JAFEKC020000010">
    <property type="protein sequence ID" value="KAK0512501.1"/>
    <property type="molecule type" value="Genomic_DNA"/>
</dbReference>
<evidence type="ECO:0000313" key="2">
    <source>
        <dbReference type="EMBL" id="KAK0513366.1"/>
    </source>
</evidence>
<proteinExistence type="predicted"/>
<dbReference type="PANTHER" id="PTHR37563">
    <property type="entry name" value="PHYTANOYL-COA DIOXYGENASE FAMILY PROTEIN (AFU_ORTHOLOGUE AFUA_2G03330)"/>
    <property type="match status" value="1"/>
</dbReference>
<comment type="caution">
    <text evidence="1">The sequence shown here is derived from an EMBL/GenBank/DDBJ whole genome shotgun (WGS) entry which is preliminary data.</text>
</comment>
<dbReference type="Pfam" id="PF05721">
    <property type="entry name" value="PhyH"/>
    <property type="match status" value="1"/>
</dbReference>
<dbReference type="InterPro" id="IPR051961">
    <property type="entry name" value="Fungal_Metabolite_Diox"/>
</dbReference>
<evidence type="ECO:0008006" key="4">
    <source>
        <dbReference type="Google" id="ProtNLM"/>
    </source>
</evidence>
<dbReference type="InterPro" id="IPR008775">
    <property type="entry name" value="Phytyl_CoA_dOase-like"/>
</dbReference>
<organism evidence="1 3">
    <name type="scientific">Cladonia borealis</name>
    <dbReference type="NCBI Taxonomy" id="184061"/>
    <lineage>
        <taxon>Eukaryota</taxon>
        <taxon>Fungi</taxon>
        <taxon>Dikarya</taxon>
        <taxon>Ascomycota</taxon>
        <taxon>Pezizomycotina</taxon>
        <taxon>Lecanoromycetes</taxon>
        <taxon>OSLEUM clade</taxon>
        <taxon>Lecanoromycetidae</taxon>
        <taxon>Lecanorales</taxon>
        <taxon>Lecanorineae</taxon>
        <taxon>Cladoniaceae</taxon>
        <taxon>Cladonia</taxon>
    </lineage>
</organism>
<reference evidence="1" key="1">
    <citation type="submission" date="2023-03" db="EMBL/GenBank/DDBJ databases">
        <title>Complete genome of Cladonia borealis.</title>
        <authorList>
            <person name="Park H."/>
        </authorList>
    </citation>
    <scope>NUCLEOTIDE SEQUENCE</scope>
    <source>
        <strain evidence="1">ANT050790</strain>
    </source>
</reference>
<dbReference type="EMBL" id="JAFEKC020000008">
    <property type="protein sequence ID" value="KAK0513366.1"/>
    <property type="molecule type" value="Genomic_DNA"/>
</dbReference>
<gene>
    <name evidence="2" type="ORF">JMJ35_004352</name>
    <name evidence="1" type="ORF">JMJ35_005629</name>
</gene>
<accession>A0AA39UAJ4</accession>
<dbReference type="AlphaFoldDB" id="A0AA39UAJ4"/>
<dbReference type="Gene3D" id="2.60.120.620">
    <property type="entry name" value="q2cbj1_9rhob like domain"/>
    <property type="match status" value="1"/>
</dbReference>
<keyword evidence="3" id="KW-1185">Reference proteome</keyword>
<name>A0AA39UAJ4_9LECA</name>
<sequence>MARRVAFEDIVAVIQSIKEDGGVILTNFSSNEDVERVNADAAPYIQKIVDDCALQSLPRETSRCYRLFGRSRTARESWLQQPAFLEILNHFLRTKTVPYNDNGSTVIETDAILSAAATLDIGPGVKAQDLHRDDFIWQRTHTANGGEGYQMGSDFSMGLLVPGVNTTKANGATLFVPGSHLWDHSRRPKVEDVVAAEMTVGEAFLFLGSTVHAGGANTTSQSRPMHSFFYCRSWMRPEENQHLWWTKDEVQQWSLAAQKQAGYVLDNPFLGHCDETNPVDVVRVDIDSGR</sequence>
<evidence type="ECO:0000313" key="3">
    <source>
        <dbReference type="Proteomes" id="UP001166286"/>
    </source>
</evidence>
<dbReference type="PANTHER" id="PTHR37563:SF2">
    <property type="entry name" value="PHYTANOYL-COA DIOXYGENASE FAMILY PROTEIN (AFU_ORTHOLOGUE AFUA_2G03330)"/>
    <property type="match status" value="1"/>
</dbReference>
<dbReference type="Proteomes" id="UP001166286">
    <property type="component" value="Unassembled WGS sequence"/>
</dbReference>
<protein>
    <recommendedName>
        <fullName evidence="4">Phytanoyl-CoA dioxygenase family protein</fullName>
    </recommendedName>
</protein>
<evidence type="ECO:0000313" key="1">
    <source>
        <dbReference type="EMBL" id="KAK0512501.1"/>
    </source>
</evidence>
<dbReference type="SUPFAM" id="SSF51197">
    <property type="entry name" value="Clavaminate synthase-like"/>
    <property type="match status" value="1"/>
</dbReference>